<dbReference type="Proteomes" id="UP001189429">
    <property type="component" value="Unassembled WGS sequence"/>
</dbReference>
<organism evidence="2 3">
    <name type="scientific">Prorocentrum cordatum</name>
    <dbReference type="NCBI Taxonomy" id="2364126"/>
    <lineage>
        <taxon>Eukaryota</taxon>
        <taxon>Sar</taxon>
        <taxon>Alveolata</taxon>
        <taxon>Dinophyceae</taxon>
        <taxon>Prorocentrales</taxon>
        <taxon>Prorocentraceae</taxon>
        <taxon>Prorocentrum</taxon>
    </lineage>
</organism>
<reference evidence="2" key="1">
    <citation type="submission" date="2023-10" db="EMBL/GenBank/DDBJ databases">
        <authorList>
            <person name="Chen Y."/>
            <person name="Shah S."/>
            <person name="Dougan E. K."/>
            <person name="Thang M."/>
            <person name="Chan C."/>
        </authorList>
    </citation>
    <scope>NUCLEOTIDE SEQUENCE [LARGE SCALE GENOMIC DNA]</scope>
</reference>
<feature type="compositionally biased region" description="Basic and acidic residues" evidence="1">
    <location>
        <begin position="63"/>
        <end position="104"/>
    </location>
</feature>
<gene>
    <name evidence="2" type="ORF">PCOR1329_LOCUS54556</name>
</gene>
<evidence type="ECO:0000313" key="3">
    <source>
        <dbReference type="Proteomes" id="UP001189429"/>
    </source>
</evidence>
<dbReference type="EMBL" id="CAUYUJ010016670">
    <property type="protein sequence ID" value="CAK0867680.1"/>
    <property type="molecule type" value="Genomic_DNA"/>
</dbReference>
<comment type="caution">
    <text evidence="2">The sequence shown here is derived from an EMBL/GenBank/DDBJ whole genome shotgun (WGS) entry which is preliminary data.</text>
</comment>
<evidence type="ECO:0000313" key="2">
    <source>
        <dbReference type="EMBL" id="CAK0867680.1"/>
    </source>
</evidence>
<name>A0ABN9V8I6_9DINO</name>
<protein>
    <submittedName>
        <fullName evidence="2">Uncharacterized protein</fullName>
    </submittedName>
</protein>
<evidence type="ECO:0000256" key="1">
    <source>
        <dbReference type="SAM" id="MobiDB-lite"/>
    </source>
</evidence>
<sequence length="147" mass="15567">MARGTQPRLPRATDGAVSGKAWAEAAHGGHESRRRRQNPGSVQAAGSSGRHPWESPRPPTDGRPPEEAGEEKRGGISTGREWEAGGRGASGERKKDDEEYETRLSARSVQRSPIAGRRRAARGAPAEKLYRAATFAAPGVPVAPGAL</sequence>
<feature type="region of interest" description="Disordered" evidence="1">
    <location>
        <begin position="1"/>
        <end position="125"/>
    </location>
</feature>
<proteinExistence type="predicted"/>
<accession>A0ABN9V8I6</accession>
<keyword evidence="3" id="KW-1185">Reference proteome</keyword>